<dbReference type="Proteomes" id="UP000193944">
    <property type="component" value="Unassembled WGS sequence"/>
</dbReference>
<evidence type="ECO:0000256" key="2">
    <source>
        <dbReference type="SAM" id="SignalP"/>
    </source>
</evidence>
<dbReference type="EMBL" id="MCFG01000195">
    <property type="protein sequence ID" value="ORX78872.1"/>
    <property type="molecule type" value="Genomic_DNA"/>
</dbReference>
<feature type="signal peptide" evidence="2">
    <location>
        <begin position="1"/>
        <end position="16"/>
    </location>
</feature>
<reference evidence="3 4" key="2">
    <citation type="submission" date="2016-08" db="EMBL/GenBank/DDBJ databases">
        <title>Pervasive Adenine N6-methylation of Active Genes in Fungi.</title>
        <authorList>
            <consortium name="DOE Joint Genome Institute"/>
            <person name="Mondo S.J."/>
            <person name="Dannebaum R.O."/>
            <person name="Kuo R.C."/>
            <person name="Labutti K."/>
            <person name="Haridas S."/>
            <person name="Kuo A."/>
            <person name="Salamov A."/>
            <person name="Ahrendt S.R."/>
            <person name="Lipzen A."/>
            <person name="Sullivan W."/>
            <person name="Andreopoulos W.B."/>
            <person name="Clum A."/>
            <person name="Lindquist E."/>
            <person name="Daum C."/>
            <person name="Ramamoorthy G.K."/>
            <person name="Gryganskyi A."/>
            <person name="Culley D."/>
            <person name="Magnuson J.K."/>
            <person name="James T.Y."/>
            <person name="O'Malley M.A."/>
            <person name="Stajich J.E."/>
            <person name="Spatafora J.W."/>
            <person name="Visel A."/>
            <person name="Grigoriev I.V."/>
        </authorList>
    </citation>
    <scope>NUCLEOTIDE SEQUENCE [LARGE SCALE GENOMIC DNA]</scope>
    <source>
        <strain evidence="3 4">S4</strain>
    </source>
</reference>
<feature type="transmembrane region" description="Helical" evidence="1">
    <location>
        <begin position="52"/>
        <end position="69"/>
    </location>
</feature>
<sequence>MLFIILCFLLILNIKSIYLPESFEAALKKNQRPEIFLKSYCRCGLFGKYQKSLLLLYICLFFPLLLKWIKKKKLNNHGKKNRQI</sequence>
<accession>A0A1Y1WZK7</accession>
<feature type="chain" id="PRO_5013163891" evidence="2">
    <location>
        <begin position="17"/>
        <end position="84"/>
    </location>
</feature>
<evidence type="ECO:0000256" key="1">
    <source>
        <dbReference type="SAM" id="Phobius"/>
    </source>
</evidence>
<dbReference type="AlphaFoldDB" id="A0A1Y1WZK7"/>
<gene>
    <name evidence="3" type="ORF">BCR32DRAFT_41883</name>
</gene>
<protein>
    <submittedName>
        <fullName evidence="3">Uncharacterized protein</fullName>
    </submittedName>
</protein>
<reference evidence="3 4" key="1">
    <citation type="submission" date="2016-08" db="EMBL/GenBank/DDBJ databases">
        <title>A Parts List for Fungal Cellulosomes Revealed by Comparative Genomics.</title>
        <authorList>
            <consortium name="DOE Joint Genome Institute"/>
            <person name="Haitjema C.H."/>
            <person name="Gilmore S.P."/>
            <person name="Henske J.K."/>
            <person name="Solomon K.V."/>
            <person name="De Groot R."/>
            <person name="Kuo A."/>
            <person name="Mondo S.J."/>
            <person name="Salamov A.A."/>
            <person name="Labutti K."/>
            <person name="Zhao Z."/>
            <person name="Chiniquy J."/>
            <person name="Barry K."/>
            <person name="Brewer H.M."/>
            <person name="Purvine S.O."/>
            <person name="Wright A.T."/>
            <person name="Boxma B."/>
            <person name="Van Alen T."/>
            <person name="Hackstein J.H."/>
            <person name="Baker S.E."/>
            <person name="Grigoriev I.V."/>
            <person name="O'Malley M.A."/>
        </authorList>
    </citation>
    <scope>NUCLEOTIDE SEQUENCE [LARGE SCALE GENOMIC DNA]</scope>
    <source>
        <strain evidence="3 4">S4</strain>
    </source>
</reference>
<keyword evidence="2" id="KW-0732">Signal</keyword>
<proteinExistence type="predicted"/>
<comment type="caution">
    <text evidence="3">The sequence shown here is derived from an EMBL/GenBank/DDBJ whole genome shotgun (WGS) entry which is preliminary data.</text>
</comment>
<organism evidence="3 4">
    <name type="scientific">Anaeromyces robustus</name>
    <dbReference type="NCBI Taxonomy" id="1754192"/>
    <lineage>
        <taxon>Eukaryota</taxon>
        <taxon>Fungi</taxon>
        <taxon>Fungi incertae sedis</taxon>
        <taxon>Chytridiomycota</taxon>
        <taxon>Chytridiomycota incertae sedis</taxon>
        <taxon>Neocallimastigomycetes</taxon>
        <taxon>Neocallimastigales</taxon>
        <taxon>Neocallimastigaceae</taxon>
        <taxon>Anaeromyces</taxon>
    </lineage>
</organism>
<keyword evidence="1" id="KW-0812">Transmembrane</keyword>
<evidence type="ECO:0000313" key="3">
    <source>
        <dbReference type="EMBL" id="ORX78872.1"/>
    </source>
</evidence>
<evidence type="ECO:0000313" key="4">
    <source>
        <dbReference type="Proteomes" id="UP000193944"/>
    </source>
</evidence>
<keyword evidence="1" id="KW-1133">Transmembrane helix</keyword>
<name>A0A1Y1WZK7_9FUNG</name>
<keyword evidence="1" id="KW-0472">Membrane</keyword>
<keyword evidence="4" id="KW-1185">Reference proteome</keyword>